<feature type="non-terminal residue" evidence="2">
    <location>
        <position position="73"/>
    </location>
</feature>
<dbReference type="OrthoDB" id="10250354at2759"/>
<dbReference type="PANTHER" id="PTHR24074">
    <property type="entry name" value="CO-CHAPERONE PROTEIN DJLA"/>
    <property type="match status" value="1"/>
</dbReference>
<proteinExistence type="predicted"/>
<reference evidence="2" key="1">
    <citation type="journal article" date="2020" name="Stud. Mycol.">
        <title>101 Dothideomycetes genomes: a test case for predicting lifestyles and emergence of pathogens.</title>
        <authorList>
            <person name="Haridas S."/>
            <person name="Albert R."/>
            <person name="Binder M."/>
            <person name="Bloem J."/>
            <person name="Labutti K."/>
            <person name="Salamov A."/>
            <person name="Andreopoulos B."/>
            <person name="Baker S."/>
            <person name="Barry K."/>
            <person name="Bills G."/>
            <person name="Bluhm B."/>
            <person name="Cannon C."/>
            <person name="Castanera R."/>
            <person name="Culley D."/>
            <person name="Daum C."/>
            <person name="Ezra D."/>
            <person name="Gonzalez J."/>
            <person name="Henrissat B."/>
            <person name="Kuo A."/>
            <person name="Liang C."/>
            <person name="Lipzen A."/>
            <person name="Lutzoni F."/>
            <person name="Magnuson J."/>
            <person name="Mondo S."/>
            <person name="Nolan M."/>
            <person name="Ohm R."/>
            <person name="Pangilinan J."/>
            <person name="Park H.-J."/>
            <person name="Ramirez L."/>
            <person name="Alfaro M."/>
            <person name="Sun H."/>
            <person name="Tritt A."/>
            <person name="Yoshinaga Y."/>
            <person name="Zwiers L.-H."/>
            <person name="Turgeon B."/>
            <person name="Goodwin S."/>
            <person name="Spatafora J."/>
            <person name="Crous P."/>
            <person name="Grigoriev I."/>
        </authorList>
    </citation>
    <scope>NUCLEOTIDE SEQUENCE</scope>
    <source>
        <strain evidence="2">ATCC 16933</strain>
    </source>
</reference>
<dbReference type="EMBL" id="MU001685">
    <property type="protein sequence ID" value="KAF2455978.1"/>
    <property type="molecule type" value="Genomic_DNA"/>
</dbReference>
<feature type="domain" description="J" evidence="1">
    <location>
        <begin position="8"/>
        <end position="73"/>
    </location>
</feature>
<evidence type="ECO:0000259" key="1">
    <source>
        <dbReference type="PROSITE" id="PS50076"/>
    </source>
</evidence>
<dbReference type="SMART" id="SM00271">
    <property type="entry name" value="DnaJ"/>
    <property type="match status" value="1"/>
</dbReference>
<dbReference type="SUPFAM" id="SSF46565">
    <property type="entry name" value="Chaperone J-domain"/>
    <property type="match status" value="1"/>
</dbReference>
<protein>
    <submittedName>
        <fullName evidence="2">DnaJ domain-containing protein</fullName>
    </submittedName>
</protein>
<dbReference type="InterPro" id="IPR001623">
    <property type="entry name" value="DnaJ_domain"/>
</dbReference>
<dbReference type="InterPro" id="IPR036869">
    <property type="entry name" value="J_dom_sf"/>
</dbReference>
<dbReference type="PRINTS" id="PR00625">
    <property type="entry name" value="JDOMAIN"/>
</dbReference>
<organism evidence="2 3">
    <name type="scientific">Lineolata rhizophorae</name>
    <dbReference type="NCBI Taxonomy" id="578093"/>
    <lineage>
        <taxon>Eukaryota</taxon>
        <taxon>Fungi</taxon>
        <taxon>Dikarya</taxon>
        <taxon>Ascomycota</taxon>
        <taxon>Pezizomycotina</taxon>
        <taxon>Dothideomycetes</taxon>
        <taxon>Dothideomycetes incertae sedis</taxon>
        <taxon>Lineolatales</taxon>
        <taxon>Lineolataceae</taxon>
        <taxon>Lineolata</taxon>
    </lineage>
</organism>
<evidence type="ECO:0000313" key="3">
    <source>
        <dbReference type="Proteomes" id="UP000799766"/>
    </source>
</evidence>
<evidence type="ECO:0000313" key="2">
    <source>
        <dbReference type="EMBL" id="KAF2455978.1"/>
    </source>
</evidence>
<dbReference type="Gene3D" id="1.10.287.110">
    <property type="entry name" value="DnaJ domain"/>
    <property type="match status" value="1"/>
</dbReference>
<dbReference type="InterPro" id="IPR050817">
    <property type="entry name" value="DjlA_DnaK_co-chaperone"/>
</dbReference>
<gene>
    <name evidence="2" type="ORF">BDY21DRAFT_288889</name>
</gene>
<dbReference type="CDD" id="cd06257">
    <property type="entry name" value="DnaJ"/>
    <property type="match status" value="1"/>
</dbReference>
<sequence length="73" mass="8259">MAAPLSHDPYATLGIDKDAPSSAVKTAYRKLALTCHPDKVLDPQLKAEKTDQFHKIQEAYDILIDDDKRRKHD</sequence>
<dbReference type="Proteomes" id="UP000799766">
    <property type="component" value="Unassembled WGS sequence"/>
</dbReference>
<accession>A0A6A6NWN9</accession>
<dbReference type="AlphaFoldDB" id="A0A6A6NWN9"/>
<dbReference type="Pfam" id="PF00226">
    <property type="entry name" value="DnaJ"/>
    <property type="match status" value="1"/>
</dbReference>
<dbReference type="PROSITE" id="PS50076">
    <property type="entry name" value="DNAJ_2"/>
    <property type="match status" value="1"/>
</dbReference>
<name>A0A6A6NWN9_9PEZI</name>
<keyword evidence="3" id="KW-1185">Reference proteome</keyword>